<name>A0A1G6JQZ8_9BACT</name>
<gene>
    <name evidence="2" type="ORF">SAMN05660835_00459</name>
</gene>
<dbReference type="Proteomes" id="UP000199411">
    <property type="component" value="Unassembled WGS sequence"/>
</dbReference>
<dbReference type="AlphaFoldDB" id="A0A1G6JQZ8"/>
<feature type="signal peptide" evidence="1">
    <location>
        <begin position="1"/>
        <end position="21"/>
    </location>
</feature>
<keyword evidence="3" id="KW-1185">Reference proteome</keyword>
<sequence length="1132" mass="122152">MIKKLFLAIAFLVFSANVSFADCSSPSAAAIPPFLGKQTAIAPNVLIVMDISGSMSWPAYAPSYYTPGSPYQGNEEGYFDPNSVYSYNGSYWYINNNAKAAACPKSSYYISSDTSYKGSCLNYHYMTRIDLLQWVLTGGSPAHCSSADSDCDPRTPNPNDKISGSILLSTYNGIQILSPISRINNSLLLSLANDSKNVKPRIGLEMFSSNVDTKKVYIGGYDSSGNTDPNYPYTYLIRMINGATPGGATATGPAMKAALDYFNQGTLDIDTDCKGQGYPYGNGFSYGQGTWKDPMYQPCNQDCITENCDFCSAECANNYVILMSDGDWNTGGDPLKPAWYMHNKFKRTLNNTDFKINRVYSVGMFLSTGSGACGFKALKNVSLYGSNNFATYPTNCSNCNNSCSNTDYGYYGAYGSYCYTPNPDPTQTNPPTAFSANNALELKNSLAAIFEDIAKNVSSGSSAAIASSSNQGSIVLQSVFWPQKTFDNGNTLSWVGKLYAWWLYQSPGSAPLLKADNGNKQLDTTDPTITFGTNPSSVFDNNTPVFESGAVLLSTSPDKRTIYTTVDGKTLIDFSSVNLNKISPYFGSLPDYLGSSNQATNLINYIRGTDISGARNRTVTQSGTTGVWKLGDIVYSSPAVMQAVNYNDASKTYNVIFAGANDGMLHAFLMGQPINTYQKDTIVKLCNDDKFTTDSQGNITCTDDNDKVGSELWAFIPKNSLPYLKYLADPNYDASKHIYFNDLEPFVFRVFTSSGVKTILIGGMRLGGCVNPPSDANGAGYSSYYALDVTDPKNPSLLWEFSDASLGFSYSGPAIIKEYDKENKYFVMFLSGPTDYDGTSNQSLSAYILDLFSGELKQTITNFGGSIYKNAFGGRLFTGGIVDNSNSLTAAIPFGISYKDSSGNWHGKVFLLNTFENADYTKWKIVPVTFNIDIGPVTAQVATSKCQNSRQYIYFGTGRYFKATDGITSPNENIFGADVTSCINSESCTVSLTKITPSNQIGKSYVPGFSWYVPLDAKLGERDISDPAADSNSVTFTTAIPSGGGNASKSLCISGYGGQTRVWSLSCGTGAPNTSGQSYIISTSSGGLYSASANTSNTTGIIGTYTGIPAVKKPTQVPAGTNKGIIIQWLEK</sequence>
<reference evidence="3" key="1">
    <citation type="submission" date="2016-10" db="EMBL/GenBank/DDBJ databases">
        <authorList>
            <person name="Varghese N."/>
            <person name="Submissions S."/>
        </authorList>
    </citation>
    <scope>NUCLEOTIDE SEQUENCE [LARGE SCALE GENOMIC DNA]</scope>
    <source>
        <strain evidence="3">DSM 8415</strain>
    </source>
</reference>
<dbReference type="Gene3D" id="3.40.50.410">
    <property type="entry name" value="von Willebrand factor, type A domain"/>
    <property type="match status" value="1"/>
</dbReference>
<feature type="chain" id="PRO_5011568535" evidence="1">
    <location>
        <begin position="22"/>
        <end position="1132"/>
    </location>
</feature>
<dbReference type="EMBL" id="FMYU01000003">
    <property type="protein sequence ID" value="SDC21149.1"/>
    <property type="molecule type" value="Genomic_DNA"/>
</dbReference>
<accession>A0A1G6JQZ8</accession>
<evidence type="ECO:0000313" key="2">
    <source>
        <dbReference type="EMBL" id="SDC21149.1"/>
    </source>
</evidence>
<dbReference type="InterPro" id="IPR036465">
    <property type="entry name" value="vWFA_dom_sf"/>
</dbReference>
<dbReference type="OrthoDB" id="7156875at2"/>
<dbReference type="RefSeq" id="WP_092127903.1">
    <property type="nucleotide sequence ID" value="NZ_FMYU01000003.1"/>
</dbReference>
<evidence type="ECO:0000313" key="3">
    <source>
        <dbReference type="Proteomes" id="UP000199411"/>
    </source>
</evidence>
<keyword evidence="1" id="KW-0732">Signal</keyword>
<evidence type="ECO:0000256" key="1">
    <source>
        <dbReference type="SAM" id="SignalP"/>
    </source>
</evidence>
<proteinExistence type="predicted"/>
<protein>
    <submittedName>
        <fullName evidence="2">Type IV pilus assembly protein PilY1</fullName>
    </submittedName>
</protein>
<organism evidence="2 3">
    <name type="scientific">Desulfurella multipotens</name>
    <dbReference type="NCBI Taxonomy" id="79269"/>
    <lineage>
        <taxon>Bacteria</taxon>
        <taxon>Pseudomonadati</taxon>
        <taxon>Campylobacterota</taxon>
        <taxon>Desulfurellia</taxon>
        <taxon>Desulfurellales</taxon>
        <taxon>Desulfurellaceae</taxon>
        <taxon>Desulfurella</taxon>
    </lineage>
</organism>
<dbReference type="SUPFAM" id="SSF53300">
    <property type="entry name" value="vWA-like"/>
    <property type="match status" value="1"/>
</dbReference>